<accession>A0A4P8JTR9</accession>
<dbReference type="Proteomes" id="UP000298722">
    <property type="component" value="Plasmid pHMA33"/>
</dbReference>
<evidence type="ECO:0000313" key="4">
    <source>
        <dbReference type="Proteomes" id="UP000298722"/>
    </source>
</evidence>
<evidence type="ECO:0008006" key="5">
    <source>
        <dbReference type="Google" id="ProtNLM"/>
    </source>
</evidence>
<dbReference type="Gene3D" id="1.10.10.10">
    <property type="entry name" value="Winged helix-like DNA-binding domain superfamily/Winged helix DNA-binding domain"/>
    <property type="match status" value="1"/>
</dbReference>
<evidence type="ECO:0000313" key="3">
    <source>
        <dbReference type="EMBL" id="QCP89404.1"/>
    </source>
</evidence>
<dbReference type="GeneID" id="95973655"/>
<reference evidence="3 4" key="1">
    <citation type="submission" date="2019-04" db="EMBL/GenBank/DDBJ databases">
        <title>Methylomes of two halophilic Archaea, Haloarcula marismortui and Haloferax mediterranei.</title>
        <authorList>
            <person name="DasSarma S."/>
            <person name="DasSarma P."/>
            <person name="DasSarma S."/>
            <person name="Fomenkov A."/>
            <person name="Vincze T."/>
            <person name="Anton B.P."/>
            <person name="Roberts R.J."/>
        </authorList>
    </citation>
    <scope>NUCLEOTIDE SEQUENCE [LARGE SCALE GENOMIC DNA]</scope>
    <source>
        <strain evidence="3 4">ATCC 43049</strain>
        <plasmid evidence="4">phma33</plasmid>
    </source>
</reference>
<keyword evidence="2" id="KW-0804">Transcription</keyword>
<dbReference type="AlphaFoldDB" id="A0A4P8JTR9"/>
<gene>
    <name evidence="3" type="ORF">E6P14_00265</name>
</gene>
<dbReference type="InterPro" id="IPR006793">
    <property type="entry name" value="FaeA"/>
</dbReference>
<dbReference type="EMBL" id="CP039133">
    <property type="protein sequence ID" value="QCP89404.1"/>
    <property type="molecule type" value="Genomic_DNA"/>
</dbReference>
<sequence length="80" mass="8767">MSTKGPDPKVTDSELLQAVMSTNEPFATAKQVAEQVGLSSWRVRQRMSQLAGSGDIQRSQLGNGPYIYWLDGSFNSESET</sequence>
<dbReference type="GO" id="GO:0006355">
    <property type="term" value="P:regulation of DNA-templated transcription"/>
    <property type="evidence" value="ECO:0007669"/>
    <property type="project" value="InterPro"/>
</dbReference>
<evidence type="ECO:0000256" key="2">
    <source>
        <dbReference type="ARBA" id="ARBA00023163"/>
    </source>
</evidence>
<dbReference type="InterPro" id="IPR036388">
    <property type="entry name" value="WH-like_DNA-bd_sf"/>
</dbReference>
<name>A0A4P8JTR9_HALMA</name>
<dbReference type="Pfam" id="PF04703">
    <property type="entry name" value="FaeA"/>
    <property type="match status" value="1"/>
</dbReference>
<keyword evidence="3" id="KW-0614">Plasmid</keyword>
<dbReference type="SUPFAM" id="SSF46785">
    <property type="entry name" value="Winged helix' DNA-binding domain"/>
    <property type="match status" value="1"/>
</dbReference>
<dbReference type="InterPro" id="IPR036390">
    <property type="entry name" value="WH_DNA-bd_sf"/>
</dbReference>
<evidence type="ECO:0000256" key="1">
    <source>
        <dbReference type="ARBA" id="ARBA00023015"/>
    </source>
</evidence>
<geneLocation type="plasmid" evidence="4">
    <name>phma33</name>
</geneLocation>
<proteinExistence type="predicted"/>
<dbReference type="RefSeq" id="WP_079890952.1">
    <property type="nucleotide sequence ID" value="NC_006389.1"/>
</dbReference>
<organism evidence="3 4">
    <name type="scientific">Haloarcula marismortui (strain ATCC 43049 / DSM 3752 / JCM 8966 / VKM B-1809)</name>
    <name type="common">Halobacterium marismortui</name>
    <dbReference type="NCBI Taxonomy" id="272569"/>
    <lineage>
        <taxon>Archaea</taxon>
        <taxon>Methanobacteriati</taxon>
        <taxon>Methanobacteriota</taxon>
        <taxon>Stenosarchaea group</taxon>
        <taxon>Halobacteria</taxon>
        <taxon>Halobacteriales</taxon>
        <taxon>Haloarculaceae</taxon>
        <taxon>Haloarcula</taxon>
    </lineage>
</organism>
<protein>
    <recommendedName>
        <fullName evidence="5">HTH domain-containing protein</fullName>
    </recommendedName>
</protein>
<keyword evidence="1" id="KW-0805">Transcription regulation</keyword>